<accession>A0A6J2X1E6</accession>
<protein>
    <submittedName>
        <fullName evidence="3">Slowpoke-binding protein-like</fullName>
    </submittedName>
</protein>
<dbReference type="AlphaFoldDB" id="A0A6J2X1E6"/>
<dbReference type="InParanoid" id="A0A6J2X1E6"/>
<keyword evidence="2" id="KW-1185">Reference proteome</keyword>
<gene>
    <name evidence="3" type="primary">LOC115874100</name>
</gene>
<dbReference type="OrthoDB" id="10045021at2759"/>
<sequence>MFNLYQSINKKEQDEKESPVIGHERWYQERTSRSSNKRKKIRRRAHSAAEFSDTVLTAAAKRAAFKNRSHSTEKKSDGDESKGTSQRADSISKVLFSFRRQSTQPKFEYSAVKTDAGNDKYRPESTIRNGVFVAVKRNLEDSERYELRAQLGEIGHRAEKNWFTVHDLNIGAERLLTLLPLPSTCPIIPSPQIREVFLELF</sequence>
<dbReference type="RefSeq" id="XP_030745023.1">
    <property type="nucleotide sequence ID" value="XM_030889163.1"/>
</dbReference>
<feature type="compositionally biased region" description="Basic and acidic residues" evidence="1">
    <location>
        <begin position="70"/>
        <end position="82"/>
    </location>
</feature>
<reference evidence="3" key="1">
    <citation type="submission" date="2025-08" db="UniProtKB">
        <authorList>
            <consortium name="RefSeq"/>
        </authorList>
    </citation>
    <scope>IDENTIFICATION</scope>
    <source>
        <tissue evidence="3">Gonads</tissue>
    </source>
</reference>
<dbReference type="KEGG" id="soy:115874100"/>
<feature type="region of interest" description="Disordered" evidence="1">
    <location>
        <begin position="1"/>
        <end position="88"/>
    </location>
</feature>
<feature type="compositionally biased region" description="Basic and acidic residues" evidence="1">
    <location>
        <begin position="9"/>
        <end position="32"/>
    </location>
</feature>
<dbReference type="Proteomes" id="UP000504635">
    <property type="component" value="Unplaced"/>
</dbReference>
<evidence type="ECO:0000256" key="1">
    <source>
        <dbReference type="SAM" id="MobiDB-lite"/>
    </source>
</evidence>
<feature type="non-terminal residue" evidence="3">
    <location>
        <position position="201"/>
    </location>
</feature>
<dbReference type="GeneID" id="115874100"/>
<name>A0A6J2X1E6_SITOR</name>
<evidence type="ECO:0000313" key="2">
    <source>
        <dbReference type="Proteomes" id="UP000504635"/>
    </source>
</evidence>
<organism evidence="2 3">
    <name type="scientific">Sitophilus oryzae</name>
    <name type="common">Rice weevil</name>
    <name type="synonym">Curculio oryzae</name>
    <dbReference type="NCBI Taxonomy" id="7048"/>
    <lineage>
        <taxon>Eukaryota</taxon>
        <taxon>Metazoa</taxon>
        <taxon>Ecdysozoa</taxon>
        <taxon>Arthropoda</taxon>
        <taxon>Hexapoda</taxon>
        <taxon>Insecta</taxon>
        <taxon>Pterygota</taxon>
        <taxon>Neoptera</taxon>
        <taxon>Endopterygota</taxon>
        <taxon>Coleoptera</taxon>
        <taxon>Polyphaga</taxon>
        <taxon>Cucujiformia</taxon>
        <taxon>Curculionidae</taxon>
        <taxon>Dryophthorinae</taxon>
        <taxon>Sitophilus</taxon>
    </lineage>
</organism>
<evidence type="ECO:0000313" key="3">
    <source>
        <dbReference type="RefSeq" id="XP_030745023.1"/>
    </source>
</evidence>
<feature type="compositionally biased region" description="Basic residues" evidence="1">
    <location>
        <begin position="35"/>
        <end position="46"/>
    </location>
</feature>
<proteinExistence type="predicted"/>